<dbReference type="GO" id="GO:0106300">
    <property type="term" value="P:protein-DNA covalent cross-linking repair"/>
    <property type="evidence" value="ECO:0007669"/>
    <property type="project" value="InterPro"/>
</dbReference>
<feature type="compositionally biased region" description="Basic and acidic residues" evidence="8">
    <location>
        <begin position="306"/>
        <end position="320"/>
    </location>
</feature>
<reference evidence="10" key="1">
    <citation type="submission" date="2017-03" db="EMBL/GenBank/DDBJ databases">
        <title>Genomes of endolithic fungi from Antarctica.</title>
        <authorList>
            <person name="Coleine C."/>
            <person name="Masonjones S."/>
            <person name="Stajich J.E."/>
        </authorList>
    </citation>
    <scope>NUCLEOTIDE SEQUENCE [LARGE SCALE GENOMIC DNA]</scope>
    <source>
        <strain evidence="10">CCFEE 5527</strain>
    </source>
</reference>
<comment type="similarity">
    <text evidence="1">Belongs to the SOS response-associated peptidase family.</text>
</comment>
<protein>
    <recommendedName>
        <fullName evidence="11">DUF159 domain protein</fullName>
    </recommendedName>
</protein>
<organism evidence="9 10">
    <name type="scientific">Cryoendolithus antarcticus</name>
    <dbReference type="NCBI Taxonomy" id="1507870"/>
    <lineage>
        <taxon>Eukaryota</taxon>
        <taxon>Fungi</taxon>
        <taxon>Dikarya</taxon>
        <taxon>Ascomycota</taxon>
        <taxon>Pezizomycotina</taxon>
        <taxon>Dothideomycetes</taxon>
        <taxon>Dothideomycetidae</taxon>
        <taxon>Cladosporiales</taxon>
        <taxon>Cladosporiaceae</taxon>
        <taxon>Cryoendolithus</taxon>
    </lineage>
</organism>
<dbReference type="AlphaFoldDB" id="A0A1V8SDV0"/>
<keyword evidence="2" id="KW-0645">Protease</keyword>
<name>A0A1V8SDV0_9PEZI</name>
<dbReference type="InterPro" id="IPR003738">
    <property type="entry name" value="SRAP"/>
</dbReference>
<dbReference type="PANTHER" id="PTHR13604">
    <property type="entry name" value="DC12-RELATED"/>
    <property type="match status" value="1"/>
</dbReference>
<dbReference type="STRING" id="1507870.A0A1V8SDV0"/>
<comment type="caution">
    <text evidence="9">The sequence shown here is derived from an EMBL/GenBank/DDBJ whole genome shotgun (WGS) entry which is preliminary data.</text>
</comment>
<evidence type="ECO:0008006" key="11">
    <source>
        <dbReference type="Google" id="ProtNLM"/>
    </source>
</evidence>
<feature type="compositionally biased region" description="Basic and acidic residues" evidence="8">
    <location>
        <begin position="341"/>
        <end position="352"/>
    </location>
</feature>
<dbReference type="InterPro" id="IPR036590">
    <property type="entry name" value="SRAP-like"/>
</dbReference>
<dbReference type="GO" id="GO:0008233">
    <property type="term" value="F:peptidase activity"/>
    <property type="evidence" value="ECO:0007669"/>
    <property type="project" value="UniProtKB-KW"/>
</dbReference>
<dbReference type="Pfam" id="PF02586">
    <property type="entry name" value="SRAP"/>
    <property type="match status" value="1"/>
</dbReference>
<proteinExistence type="inferred from homology"/>
<keyword evidence="5" id="KW-0190">Covalent protein-DNA linkage</keyword>
<gene>
    <name evidence="9" type="ORF">B0A48_17206</name>
</gene>
<evidence type="ECO:0000256" key="1">
    <source>
        <dbReference type="ARBA" id="ARBA00008136"/>
    </source>
</evidence>
<dbReference type="SUPFAM" id="SSF143081">
    <property type="entry name" value="BB1717-like"/>
    <property type="match status" value="1"/>
</dbReference>
<evidence type="ECO:0000256" key="6">
    <source>
        <dbReference type="ARBA" id="ARBA00023125"/>
    </source>
</evidence>
<dbReference type="FunCoup" id="A0A1V8SDV0">
    <property type="interactions" value="1125"/>
</dbReference>
<feature type="compositionally biased region" description="Polar residues" evidence="8">
    <location>
        <begin position="58"/>
        <end position="67"/>
    </location>
</feature>
<evidence type="ECO:0000256" key="8">
    <source>
        <dbReference type="SAM" id="MobiDB-lite"/>
    </source>
</evidence>
<accession>A0A1V8SDV0</accession>
<dbReference type="Proteomes" id="UP000192596">
    <property type="component" value="Unassembled WGS sequence"/>
</dbReference>
<keyword evidence="10" id="KW-1185">Reference proteome</keyword>
<feature type="region of interest" description="Disordered" evidence="8">
    <location>
        <begin position="306"/>
        <end position="435"/>
    </location>
</feature>
<evidence type="ECO:0000313" key="10">
    <source>
        <dbReference type="Proteomes" id="UP000192596"/>
    </source>
</evidence>
<evidence type="ECO:0000256" key="4">
    <source>
        <dbReference type="ARBA" id="ARBA00022801"/>
    </source>
</evidence>
<keyword evidence="4" id="KW-0378">Hydrolase</keyword>
<evidence type="ECO:0000256" key="7">
    <source>
        <dbReference type="ARBA" id="ARBA00023239"/>
    </source>
</evidence>
<dbReference type="PANTHER" id="PTHR13604:SF0">
    <property type="entry name" value="ABASIC SITE PROCESSING PROTEIN HMCES"/>
    <property type="match status" value="1"/>
</dbReference>
<dbReference type="InParanoid" id="A0A1V8SDV0"/>
<keyword evidence="6" id="KW-0238">DNA-binding</keyword>
<dbReference type="OrthoDB" id="2111841at2759"/>
<keyword evidence="7" id="KW-0456">Lyase</keyword>
<sequence>MCGRYALHLRPSEVRERLAERDMNMLADEAPEDDDPSLRHTYNFAPGNTGLIYRAVHSQSDSAQDSEPSPKRAKTTHTSPKKSTGAKEATKYKLQGARWGLIPFWTKRAPDYSSQLRTINCRDDSLSTSGGMWNTMKQRKRCVVIAEGFYEWYKNPSNPKDKTPHYTRRKDGQLMCFAGLYDSVRYEGTETDIWTYTVITTDSNKQLKFLHDRMPVILEPGSGEMAEWLDPDRVGWDKELQGMLKPFEGDLECYAVDKGVGKVGNNSALFVVPVDSKANPKNIANFFGGGKGVKKEVKGEQVVEEVQKVKKEPDEKRETVVDANGTEDNAPVPKPSGSSTKDIKSAVKHESSEDAPDAGIKSEAIDSPVASKRETRGSMKRTASPVDRKSSSPQKKAKPTPAAGGRKMRSAISNDTVAKTPTKEGNARITAFFGK</sequence>
<dbReference type="GO" id="GO:0006508">
    <property type="term" value="P:proteolysis"/>
    <property type="evidence" value="ECO:0007669"/>
    <property type="project" value="UniProtKB-KW"/>
</dbReference>
<evidence type="ECO:0000313" key="9">
    <source>
        <dbReference type="EMBL" id="OQN97110.1"/>
    </source>
</evidence>
<keyword evidence="3" id="KW-0227">DNA damage</keyword>
<evidence type="ECO:0000256" key="3">
    <source>
        <dbReference type="ARBA" id="ARBA00022763"/>
    </source>
</evidence>
<dbReference type="GO" id="GO:0016829">
    <property type="term" value="F:lyase activity"/>
    <property type="evidence" value="ECO:0007669"/>
    <property type="project" value="UniProtKB-KW"/>
</dbReference>
<dbReference type="EMBL" id="NAJO01000057">
    <property type="protein sequence ID" value="OQN97110.1"/>
    <property type="molecule type" value="Genomic_DNA"/>
</dbReference>
<evidence type="ECO:0000256" key="2">
    <source>
        <dbReference type="ARBA" id="ARBA00022670"/>
    </source>
</evidence>
<dbReference type="GO" id="GO:0003697">
    <property type="term" value="F:single-stranded DNA binding"/>
    <property type="evidence" value="ECO:0007669"/>
    <property type="project" value="InterPro"/>
</dbReference>
<feature type="region of interest" description="Disordered" evidence="8">
    <location>
        <begin position="58"/>
        <end position="90"/>
    </location>
</feature>
<dbReference type="Gene3D" id="3.90.1680.10">
    <property type="entry name" value="SOS response associated peptidase-like"/>
    <property type="match status" value="1"/>
</dbReference>
<evidence type="ECO:0000256" key="5">
    <source>
        <dbReference type="ARBA" id="ARBA00023124"/>
    </source>
</evidence>